<evidence type="ECO:0000313" key="2">
    <source>
        <dbReference type="EMBL" id="EMD36438.1"/>
    </source>
</evidence>
<dbReference type="OrthoDB" id="2786563at2759"/>
<name>M2QHF1_CERS8</name>
<evidence type="ECO:0008006" key="4">
    <source>
        <dbReference type="Google" id="ProtNLM"/>
    </source>
</evidence>
<dbReference type="HOGENOM" id="CLU_046568_0_0_1"/>
<dbReference type="Proteomes" id="UP000016930">
    <property type="component" value="Unassembled WGS sequence"/>
</dbReference>
<dbReference type="AlphaFoldDB" id="M2QHF1"/>
<organism evidence="2 3">
    <name type="scientific">Ceriporiopsis subvermispora (strain B)</name>
    <name type="common">White-rot fungus</name>
    <name type="synonym">Gelatoporia subvermispora</name>
    <dbReference type="NCBI Taxonomy" id="914234"/>
    <lineage>
        <taxon>Eukaryota</taxon>
        <taxon>Fungi</taxon>
        <taxon>Dikarya</taxon>
        <taxon>Basidiomycota</taxon>
        <taxon>Agaricomycotina</taxon>
        <taxon>Agaricomycetes</taxon>
        <taxon>Polyporales</taxon>
        <taxon>Gelatoporiaceae</taxon>
        <taxon>Gelatoporia</taxon>
    </lineage>
</organism>
<sequence length="370" mass="41040">MHTTLSFIPEELLERILELVISPGPSEPTHRPSWHPYAPASRPYSKSHASPIAPSPVLNRVSPLLVCRAWLRIATPLQYRHIALRTPRQTVLLANTLRRNPQFGLWVRSLRVEGTFAALGDVSCMCPNIEFFDLTVDNGVPYSPPVANADVMQAAEATIIRFCEGFGRLRKIKHLIIRKTAYLTQPRPSLIFDYLSRAIYKWRDLESVNITFRFSHTPSSANFAASLAAAPKLRMVRAALPAVWNSTLLEISANPALQRIELAPDTELLGAHLFLAEARKHPRLLELIRAGTPLMRARAHTTTVDLRFGPVVETGQRAAQCERSAKPSGSAPTRRVDPRTGIPLSNAPNSSRAYMPGPRGVPPARRMSAV</sequence>
<gene>
    <name evidence="2" type="ORF">CERSUDRAFT_115454</name>
</gene>
<feature type="region of interest" description="Disordered" evidence="1">
    <location>
        <begin position="317"/>
        <end position="370"/>
    </location>
</feature>
<reference evidence="2 3" key="1">
    <citation type="journal article" date="2012" name="Proc. Natl. Acad. Sci. U.S.A.">
        <title>Comparative genomics of Ceriporiopsis subvermispora and Phanerochaete chrysosporium provide insight into selective ligninolysis.</title>
        <authorList>
            <person name="Fernandez-Fueyo E."/>
            <person name="Ruiz-Duenas F.J."/>
            <person name="Ferreira P."/>
            <person name="Floudas D."/>
            <person name="Hibbett D.S."/>
            <person name="Canessa P."/>
            <person name="Larrondo L.F."/>
            <person name="James T.Y."/>
            <person name="Seelenfreund D."/>
            <person name="Lobos S."/>
            <person name="Polanco R."/>
            <person name="Tello M."/>
            <person name="Honda Y."/>
            <person name="Watanabe T."/>
            <person name="Watanabe T."/>
            <person name="Ryu J.S."/>
            <person name="Kubicek C.P."/>
            <person name="Schmoll M."/>
            <person name="Gaskell J."/>
            <person name="Hammel K.E."/>
            <person name="St John F.J."/>
            <person name="Vanden Wymelenberg A."/>
            <person name="Sabat G."/>
            <person name="Splinter BonDurant S."/>
            <person name="Syed K."/>
            <person name="Yadav J.S."/>
            <person name="Doddapaneni H."/>
            <person name="Subramanian V."/>
            <person name="Lavin J.L."/>
            <person name="Oguiza J.A."/>
            <person name="Perez G."/>
            <person name="Pisabarro A.G."/>
            <person name="Ramirez L."/>
            <person name="Santoyo F."/>
            <person name="Master E."/>
            <person name="Coutinho P.M."/>
            <person name="Henrissat B."/>
            <person name="Lombard V."/>
            <person name="Magnuson J.K."/>
            <person name="Kuees U."/>
            <person name="Hori C."/>
            <person name="Igarashi K."/>
            <person name="Samejima M."/>
            <person name="Held B.W."/>
            <person name="Barry K.W."/>
            <person name="LaButti K.M."/>
            <person name="Lapidus A."/>
            <person name="Lindquist E.A."/>
            <person name="Lucas S.M."/>
            <person name="Riley R."/>
            <person name="Salamov A.A."/>
            <person name="Hoffmeister D."/>
            <person name="Schwenk D."/>
            <person name="Hadar Y."/>
            <person name="Yarden O."/>
            <person name="de Vries R.P."/>
            <person name="Wiebenga A."/>
            <person name="Stenlid J."/>
            <person name="Eastwood D."/>
            <person name="Grigoriev I.V."/>
            <person name="Berka R.M."/>
            <person name="Blanchette R.A."/>
            <person name="Kersten P."/>
            <person name="Martinez A.T."/>
            <person name="Vicuna R."/>
            <person name="Cullen D."/>
        </authorList>
    </citation>
    <scope>NUCLEOTIDE SEQUENCE [LARGE SCALE GENOMIC DNA]</scope>
    <source>
        <strain evidence="2 3">B</strain>
    </source>
</reference>
<protein>
    <recommendedName>
        <fullName evidence="4">F-box domain-containing protein</fullName>
    </recommendedName>
</protein>
<accession>M2QHF1</accession>
<dbReference type="EMBL" id="KB445798">
    <property type="protein sequence ID" value="EMD36438.1"/>
    <property type="molecule type" value="Genomic_DNA"/>
</dbReference>
<keyword evidence="3" id="KW-1185">Reference proteome</keyword>
<evidence type="ECO:0000256" key="1">
    <source>
        <dbReference type="SAM" id="MobiDB-lite"/>
    </source>
</evidence>
<proteinExistence type="predicted"/>
<evidence type="ECO:0000313" key="3">
    <source>
        <dbReference type="Proteomes" id="UP000016930"/>
    </source>
</evidence>